<sequence length="164" mass="17938">MDISIGTDAFQFTGSGRVPRRRWSTIAASMEMLSGSGIAGASGKRLASKGDAYMVVPHFKVSEPLVPQRFLHPENLTGVVNWVYVSACGTKGAKDFTEAHGRRVSCQITNLDTMLERLPVDHNHGRRITKIGTSGRLMTPSRISPTSTRTFSTASTIWWPITTT</sequence>
<gene>
    <name evidence="1" type="ORF">CARN6_0688</name>
</gene>
<reference evidence="1" key="1">
    <citation type="submission" date="2009-10" db="EMBL/GenBank/DDBJ databases">
        <title>Diversity of trophic interactions inside an arsenic-rich microbial ecosystem.</title>
        <authorList>
            <person name="Bertin P.N."/>
            <person name="Heinrich-Salmeron A."/>
            <person name="Pelletier E."/>
            <person name="Goulhen-Chollet F."/>
            <person name="Arsene-Ploetze F."/>
            <person name="Gallien S."/>
            <person name="Calteau A."/>
            <person name="Vallenet D."/>
            <person name="Casiot C."/>
            <person name="Chane-Woon-Ming B."/>
            <person name="Giloteaux L."/>
            <person name="Barakat M."/>
            <person name="Bonnefoy V."/>
            <person name="Bruneel O."/>
            <person name="Chandler M."/>
            <person name="Cleiss J."/>
            <person name="Duran R."/>
            <person name="Elbaz-Poulichet F."/>
            <person name="Fonknechten N."/>
            <person name="Lauga B."/>
            <person name="Mornico D."/>
            <person name="Ortet P."/>
            <person name="Schaeffer C."/>
            <person name="Siguier P."/>
            <person name="Alexander Thil Smith A."/>
            <person name="Van Dorsselaer A."/>
            <person name="Weissenbach J."/>
            <person name="Medigue C."/>
            <person name="Le Paslier D."/>
        </authorList>
    </citation>
    <scope>NUCLEOTIDE SEQUENCE</scope>
</reference>
<protein>
    <submittedName>
        <fullName evidence="1">Uncharacterized protein</fullName>
    </submittedName>
</protein>
<proteinExistence type="predicted"/>
<evidence type="ECO:0000313" key="1">
    <source>
        <dbReference type="EMBL" id="CBI07356.1"/>
    </source>
</evidence>
<accession>E6QJE0</accession>
<dbReference type="EMBL" id="CABQ01000087">
    <property type="protein sequence ID" value="CBI07356.1"/>
    <property type="molecule type" value="Genomic_DNA"/>
</dbReference>
<name>E6QJE0_9ZZZZ</name>
<organism evidence="1">
    <name type="scientific">mine drainage metagenome</name>
    <dbReference type="NCBI Taxonomy" id="410659"/>
    <lineage>
        <taxon>unclassified sequences</taxon>
        <taxon>metagenomes</taxon>
        <taxon>ecological metagenomes</taxon>
    </lineage>
</organism>
<comment type="caution">
    <text evidence="1">The sequence shown here is derived from an EMBL/GenBank/DDBJ whole genome shotgun (WGS) entry which is preliminary data.</text>
</comment>
<dbReference type="AlphaFoldDB" id="E6QJE0"/>